<dbReference type="Proteomes" id="UP000822688">
    <property type="component" value="Chromosome 2"/>
</dbReference>
<name>A0A8T0J2J2_CERPU</name>
<keyword evidence="2" id="KW-1185">Reference proteome</keyword>
<dbReference type="EMBL" id="CM026422">
    <property type="protein sequence ID" value="KAG0588903.1"/>
    <property type="molecule type" value="Genomic_DNA"/>
</dbReference>
<accession>A0A8T0J2J2</accession>
<proteinExistence type="predicted"/>
<comment type="caution">
    <text evidence="1">The sequence shown here is derived from an EMBL/GenBank/DDBJ whole genome shotgun (WGS) entry which is preliminary data.</text>
</comment>
<organism evidence="1 2">
    <name type="scientific">Ceratodon purpureus</name>
    <name type="common">Fire moss</name>
    <name type="synonym">Dicranum purpureum</name>
    <dbReference type="NCBI Taxonomy" id="3225"/>
    <lineage>
        <taxon>Eukaryota</taxon>
        <taxon>Viridiplantae</taxon>
        <taxon>Streptophyta</taxon>
        <taxon>Embryophyta</taxon>
        <taxon>Bryophyta</taxon>
        <taxon>Bryophytina</taxon>
        <taxon>Bryopsida</taxon>
        <taxon>Dicranidae</taxon>
        <taxon>Pseudoditrichales</taxon>
        <taxon>Ditrichaceae</taxon>
        <taxon>Ceratodon</taxon>
    </lineage>
</organism>
<evidence type="ECO:0000313" key="1">
    <source>
        <dbReference type="EMBL" id="KAG0588903.1"/>
    </source>
</evidence>
<protein>
    <submittedName>
        <fullName evidence="1">Uncharacterized protein</fullName>
    </submittedName>
</protein>
<sequence length="125" mass="13997">MLSDNPGPWQDRLSCSTVIGSGSSKPNAPAKLASFETQKRSRSVLRPQFTEAISVSSRFLWVVWVSSKLARFANRTSPVVLSVLAVHLQVIVLSQAQFRKHGRNHRSDFHFQFALSGTIPFVFRV</sequence>
<dbReference type="AlphaFoldDB" id="A0A8T0J2J2"/>
<evidence type="ECO:0000313" key="2">
    <source>
        <dbReference type="Proteomes" id="UP000822688"/>
    </source>
</evidence>
<gene>
    <name evidence="1" type="ORF">KC19_2G277200</name>
</gene>
<reference evidence="1" key="1">
    <citation type="submission" date="2020-06" db="EMBL/GenBank/DDBJ databases">
        <title>WGS assembly of Ceratodon purpureus strain R40.</title>
        <authorList>
            <person name="Carey S.B."/>
            <person name="Jenkins J."/>
            <person name="Shu S."/>
            <person name="Lovell J.T."/>
            <person name="Sreedasyam A."/>
            <person name="Maumus F."/>
            <person name="Tiley G.P."/>
            <person name="Fernandez-Pozo N."/>
            <person name="Barry K."/>
            <person name="Chen C."/>
            <person name="Wang M."/>
            <person name="Lipzen A."/>
            <person name="Daum C."/>
            <person name="Saski C.A."/>
            <person name="Payton A.C."/>
            <person name="Mcbreen J.C."/>
            <person name="Conrad R.E."/>
            <person name="Kollar L.M."/>
            <person name="Olsson S."/>
            <person name="Huttunen S."/>
            <person name="Landis J.B."/>
            <person name="Wickett N.J."/>
            <person name="Johnson M.G."/>
            <person name="Rensing S.A."/>
            <person name="Grimwood J."/>
            <person name="Schmutz J."/>
            <person name="Mcdaniel S.F."/>
        </authorList>
    </citation>
    <scope>NUCLEOTIDE SEQUENCE</scope>
    <source>
        <strain evidence="1">R40</strain>
    </source>
</reference>